<evidence type="ECO:0000256" key="3">
    <source>
        <dbReference type="ARBA" id="ARBA00022801"/>
    </source>
</evidence>
<evidence type="ECO:0000313" key="5">
    <source>
        <dbReference type="EMBL" id="MCW3806708.1"/>
    </source>
</evidence>
<comment type="similarity">
    <text evidence="1 4">Belongs to the polypeptide deformylase family.</text>
</comment>
<dbReference type="NCBIfam" id="NF001159">
    <property type="entry name" value="PRK00150.1-3"/>
    <property type="match status" value="1"/>
</dbReference>
<gene>
    <name evidence="4 5" type="primary">def</name>
    <name evidence="5" type="ORF">OM074_13815</name>
</gene>
<evidence type="ECO:0000256" key="4">
    <source>
        <dbReference type="HAMAP-Rule" id="MF_00163"/>
    </source>
</evidence>
<evidence type="ECO:0000313" key="6">
    <source>
        <dbReference type="Proteomes" id="UP001207408"/>
    </source>
</evidence>
<dbReference type="InterPro" id="IPR023635">
    <property type="entry name" value="Peptide_deformylase"/>
</dbReference>
<comment type="catalytic activity">
    <reaction evidence="4">
        <text>N-terminal N-formyl-L-methionyl-[peptide] + H2O = N-terminal L-methionyl-[peptide] + formate</text>
        <dbReference type="Rhea" id="RHEA:24420"/>
        <dbReference type="Rhea" id="RHEA-COMP:10639"/>
        <dbReference type="Rhea" id="RHEA-COMP:10640"/>
        <dbReference type="ChEBI" id="CHEBI:15377"/>
        <dbReference type="ChEBI" id="CHEBI:15740"/>
        <dbReference type="ChEBI" id="CHEBI:49298"/>
        <dbReference type="ChEBI" id="CHEBI:64731"/>
        <dbReference type="EC" id="3.5.1.88"/>
    </reaction>
</comment>
<comment type="caution">
    <text evidence="5">The sequence shown here is derived from an EMBL/GenBank/DDBJ whole genome shotgun (WGS) entry which is preliminary data.</text>
</comment>
<sequence length="204" mass="23656">MEKIDELTNKSLPIIAYGNPVLRQKSRNIYDRDILVDKLIEDLWNTLEISGGVGLAAPQIDSQLNAFVVKSTLMYDELETNYRKKLFCGDKGIEEVFINANILEYSEETNKLTEGCLSIPGISEDIKRPWDIIVEYLDKDFVLHRKMFSGYTARVIQHEFDHTKGLLFIDHLSALNKKLTRNKLKQIKQGKIPTDYPIQYLKYR</sequence>
<feature type="binding site" evidence="4">
    <location>
        <position position="158"/>
    </location>
    <ligand>
        <name>Fe cation</name>
        <dbReference type="ChEBI" id="CHEBI:24875"/>
    </ligand>
</feature>
<dbReference type="Proteomes" id="UP001207408">
    <property type="component" value="Unassembled WGS sequence"/>
</dbReference>
<feature type="binding site" evidence="4">
    <location>
        <position position="162"/>
    </location>
    <ligand>
        <name>Fe cation</name>
        <dbReference type="ChEBI" id="CHEBI:24875"/>
    </ligand>
</feature>
<dbReference type="HAMAP" id="MF_00163">
    <property type="entry name" value="Pep_deformylase"/>
    <property type="match status" value="1"/>
</dbReference>
<dbReference type="GO" id="GO:0006412">
    <property type="term" value="P:translation"/>
    <property type="evidence" value="ECO:0007669"/>
    <property type="project" value="UniProtKB-UniRule"/>
</dbReference>
<keyword evidence="4" id="KW-0648">Protein biosynthesis</keyword>
<dbReference type="Gene3D" id="3.90.45.10">
    <property type="entry name" value="Peptide deformylase"/>
    <property type="match status" value="1"/>
</dbReference>
<evidence type="ECO:0000256" key="2">
    <source>
        <dbReference type="ARBA" id="ARBA00022723"/>
    </source>
</evidence>
<dbReference type="AlphaFoldDB" id="A0AAE3SKN8"/>
<dbReference type="PANTHER" id="PTHR10458">
    <property type="entry name" value="PEPTIDE DEFORMYLASE"/>
    <property type="match status" value="1"/>
</dbReference>
<dbReference type="GO" id="GO:0046872">
    <property type="term" value="F:metal ion binding"/>
    <property type="evidence" value="ECO:0007669"/>
    <property type="project" value="UniProtKB-KW"/>
</dbReference>
<dbReference type="NCBIfam" id="TIGR00079">
    <property type="entry name" value="pept_deformyl"/>
    <property type="match status" value="1"/>
</dbReference>
<dbReference type="PANTHER" id="PTHR10458:SF22">
    <property type="entry name" value="PEPTIDE DEFORMYLASE"/>
    <property type="match status" value="1"/>
</dbReference>
<reference evidence="5" key="1">
    <citation type="submission" date="2022-10" db="EMBL/GenBank/DDBJ databases">
        <authorList>
            <person name="Yu W.X."/>
        </authorList>
    </citation>
    <scope>NUCLEOTIDE SEQUENCE</scope>
    <source>
        <strain evidence="5">D04</strain>
    </source>
</reference>
<comment type="cofactor">
    <cofactor evidence="4">
        <name>Fe(2+)</name>
        <dbReference type="ChEBI" id="CHEBI:29033"/>
    </cofactor>
    <text evidence="4">Binds 1 Fe(2+) ion.</text>
</comment>
<proteinExistence type="inferred from homology"/>
<keyword evidence="6" id="KW-1185">Reference proteome</keyword>
<evidence type="ECO:0000256" key="1">
    <source>
        <dbReference type="ARBA" id="ARBA00010759"/>
    </source>
</evidence>
<dbReference type="Pfam" id="PF01327">
    <property type="entry name" value="Pep_deformylase"/>
    <property type="match status" value="1"/>
</dbReference>
<dbReference type="RefSeq" id="WP_301200391.1">
    <property type="nucleotide sequence ID" value="NZ_JAPDPI010000028.1"/>
</dbReference>
<dbReference type="InterPro" id="IPR036821">
    <property type="entry name" value="Peptide_deformylase_sf"/>
</dbReference>
<accession>A0AAE3SKN8</accession>
<dbReference type="CDD" id="cd00487">
    <property type="entry name" value="Pep_deformylase"/>
    <property type="match status" value="1"/>
</dbReference>
<keyword evidence="2 4" id="KW-0479">Metal-binding</keyword>
<dbReference type="PRINTS" id="PR01576">
    <property type="entry name" value="PDEFORMYLASE"/>
</dbReference>
<feature type="binding site" evidence="4">
    <location>
        <position position="116"/>
    </location>
    <ligand>
        <name>Fe cation</name>
        <dbReference type="ChEBI" id="CHEBI:24875"/>
    </ligand>
</feature>
<feature type="active site" evidence="4">
    <location>
        <position position="159"/>
    </location>
</feature>
<dbReference type="GO" id="GO:0042586">
    <property type="term" value="F:peptide deformylase activity"/>
    <property type="evidence" value="ECO:0007669"/>
    <property type="project" value="UniProtKB-UniRule"/>
</dbReference>
<dbReference type="PIRSF" id="PIRSF004749">
    <property type="entry name" value="Pep_def"/>
    <property type="match status" value="1"/>
</dbReference>
<name>A0AAE3SKN8_9BACT</name>
<dbReference type="EMBL" id="JAPDPI010000028">
    <property type="protein sequence ID" value="MCW3806708.1"/>
    <property type="molecule type" value="Genomic_DNA"/>
</dbReference>
<comment type="function">
    <text evidence="4">Removes the formyl group from the N-terminal Met of newly synthesized proteins. Requires at least a dipeptide for an efficient rate of reaction. N-terminal L-methionine is a prerequisite for activity but the enzyme has broad specificity at other positions.</text>
</comment>
<protein>
    <recommendedName>
        <fullName evidence="4">Peptide deformylase</fullName>
        <shortName evidence="4">PDF</shortName>
        <ecNumber evidence="4">3.5.1.88</ecNumber>
    </recommendedName>
    <alternativeName>
        <fullName evidence="4">Polypeptide deformylase</fullName>
    </alternativeName>
</protein>
<dbReference type="SUPFAM" id="SSF56420">
    <property type="entry name" value="Peptide deformylase"/>
    <property type="match status" value="1"/>
</dbReference>
<organism evidence="5 6">
    <name type="scientific">Plebeiibacterium marinum</name>
    <dbReference type="NCBI Taxonomy" id="2992111"/>
    <lineage>
        <taxon>Bacteria</taxon>
        <taxon>Pseudomonadati</taxon>
        <taxon>Bacteroidota</taxon>
        <taxon>Bacteroidia</taxon>
        <taxon>Marinilabiliales</taxon>
        <taxon>Marinilabiliaceae</taxon>
        <taxon>Plebeiibacterium</taxon>
    </lineage>
</organism>
<keyword evidence="4" id="KW-0408">Iron</keyword>
<keyword evidence="3 4" id="KW-0378">Hydrolase</keyword>
<dbReference type="EC" id="3.5.1.88" evidence="4"/>